<dbReference type="Proteomes" id="UP001178508">
    <property type="component" value="Chromosome 7"/>
</dbReference>
<evidence type="ECO:0000256" key="1">
    <source>
        <dbReference type="SAM" id="MobiDB-lite"/>
    </source>
</evidence>
<sequence>MTKLFGTEVALNSYGQAVLERSTTEPVPIDIDPPAVPPAATASEPSAATASEPSAAATSEPTTATTALGFSAEIKPWEENSNPIQSKLIGNASFKLIHEAALQLVGNLFL</sequence>
<feature type="region of interest" description="Disordered" evidence="1">
    <location>
        <begin position="22"/>
        <end position="63"/>
    </location>
</feature>
<feature type="compositionally biased region" description="Low complexity" evidence="1">
    <location>
        <begin position="38"/>
        <end position="63"/>
    </location>
</feature>
<dbReference type="EMBL" id="OY660870">
    <property type="protein sequence ID" value="CAJ1059660.1"/>
    <property type="molecule type" value="Genomic_DNA"/>
</dbReference>
<gene>
    <name evidence="2" type="ORF">XNOV1_A001448</name>
</gene>
<accession>A0AAV1FF61</accession>
<reference evidence="2" key="1">
    <citation type="submission" date="2023-08" db="EMBL/GenBank/DDBJ databases">
        <authorList>
            <person name="Alioto T."/>
            <person name="Alioto T."/>
            <person name="Gomez Garrido J."/>
        </authorList>
    </citation>
    <scope>NUCLEOTIDE SEQUENCE</scope>
</reference>
<evidence type="ECO:0000313" key="3">
    <source>
        <dbReference type="Proteomes" id="UP001178508"/>
    </source>
</evidence>
<name>A0AAV1FF61_XYRNO</name>
<keyword evidence="3" id="KW-1185">Reference proteome</keyword>
<organism evidence="2 3">
    <name type="scientific">Xyrichtys novacula</name>
    <name type="common">Pearly razorfish</name>
    <name type="synonym">Hemipteronotus novacula</name>
    <dbReference type="NCBI Taxonomy" id="13765"/>
    <lineage>
        <taxon>Eukaryota</taxon>
        <taxon>Metazoa</taxon>
        <taxon>Chordata</taxon>
        <taxon>Craniata</taxon>
        <taxon>Vertebrata</taxon>
        <taxon>Euteleostomi</taxon>
        <taxon>Actinopterygii</taxon>
        <taxon>Neopterygii</taxon>
        <taxon>Teleostei</taxon>
        <taxon>Neoteleostei</taxon>
        <taxon>Acanthomorphata</taxon>
        <taxon>Eupercaria</taxon>
        <taxon>Labriformes</taxon>
        <taxon>Labridae</taxon>
        <taxon>Xyrichtys</taxon>
    </lineage>
</organism>
<dbReference type="AlphaFoldDB" id="A0AAV1FF61"/>
<evidence type="ECO:0000313" key="2">
    <source>
        <dbReference type="EMBL" id="CAJ1059660.1"/>
    </source>
</evidence>
<proteinExistence type="predicted"/>
<protein>
    <submittedName>
        <fullName evidence="2">Uncharacterized protein</fullName>
    </submittedName>
</protein>